<protein>
    <submittedName>
        <fullName evidence="4">P26-B</fullName>
    </submittedName>
</protein>
<dbReference type="Proteomes" id="UP001223634">
    <property type="component" value="Segment"/>
</dbReference>
<evidence type="ECO:0000313" key="5">
    <source>
        <dbReference type="Proteomes" id="UP001223634"/>
    </source>
</evidence>
<dbReference type="EMBL" id="MK419955">
    <property type="protein sequence ID" value="QEI03538.1"/>
    <property type="molecule type" value="Genomic_DNA"/>
</dbReference>
<comment type="catalytic activity">
    <reaction evidence="3">
        <text>2',3'-cGAMP + H2O = Gp(2'-5')Ap(3') + H(+)</text>
        <dbReference type="Rhea" id="RHEA:59472"/>
        <dbReference type="ChEBI" id="CHEBI:15377"/>
        <dbReference type="ChEBI" id="CHEBI:15378"/>
        <dbReference type="ChEBI" id="CHEBI:143093"/>
        <dbReference type="ChEBI" id="CHEBI:143098"/>
    </reaction>
    <physiologicalReaction direction="left-to-right" evidence="3">
        <dbReference type="Rhea" id="RHEA:59473"/>
    </physiologicalReaction>
</comment>
<evidence type="ECO:0000256" key="2">
    <source>
        <dbReference type="ARBA" id="ARBA00022801"/>
    </source>
</evidence>
<keyword evidence="1" id="KW-0540">Nuclease</keyword>
<proteinExistence type="predicted"/>
<keyword evidence="2" id="KW-0378">Hydrolase</keyword>
<dbReference type="GO" id="GO:0004518">
    <property type="term" value="F:nuclease activity"/>
    <property type="evidence" value="ECO:0007669"/>
    <property type="project" value="UniProtKB-KW"/>
</dbReference>
<gene>
    <name evidence="4" type="primary">p26-b</name>
</gene>
<sequence>MSLRINSVATDDVASNKLPPHPFTCVENMKSVTYSVNHIARRVRVLSDKDCSVRIHVFGQHDTAADFERIKYHYPGVASDVKFAKLKKNSYINIMLFDSNKKAYLRRMRVQDRMYYTHHHYAKYYVYGQVPAVVQKTNVGEFLSQLYVSAPIFDDNGALISVISDYYVTDDNHCIVPVSGDAGGTQGTLCLDGFVYVTDPHDKLTYHTLQIVPRIDVYVTFDKKNVYIDVMYNGESISKIRIKTQFAGNVLIL</sequence>
<dbReference type="Pfam" id="PF04766">
    <property type="entry name" value="Baculo_p26"/>
    <property type="match status" value="1"/>
</dbReference>
<name>A0A6B7KPR3_9ABAC</name>
<dbReference type="InterPro" id="IPR006853">
    <property type="entry name" value="Poxin_vir"/>
</dbReference>
<keyword evidence="5" id="KW-1185">Reference proteome</keyword>
<evidence type="ECO:0000313" key="4">
    <source>
        <dbReference type="EMBL" id="QEI03538.1"/>
    </source>
</evidence>
<reference evidence="4 5" key="1">
    <citation type="submission" date="2019-01" db="EMBL/GenBank/DDBJ databases">
        <title>The Spodoptera cosmioides nucleopolyhedrovirus (SpcoNPV) is a novel virus isolated from the polyphagous black armyworm, Spodoptera cosmioides (Walker) (Lepidoptera: Noctuidae).</title>
        <authorList>
            <person name="Santos E.R."/>
            <person name="Oliveira L.B."/>
            <person name="Silva L.A."/>
            <person name="Sosa-Gomez D.R."/>
            <person name="Ribeiro B.M."/>
            <person name="Ardisson-Araujo D.M.P."/>
        </authorList>
    </citation>
    <scope>NUCLEOTIDE SEQUENCE [LARGE SCALE GENOMIC DNA]</scope>
    <source>
        <strain evidence="4">VPN72</strain>
    </source>
</reference>
<accession>A0A6B7KPR3</accession>
<evidence type="ECO:0000256" key="3">
    <source>
        <dbReference type="ARBA" id="ARBA00023932"/>
    </source>
</evidence>
<organism evidence="4 5">
    <name type="scientific">Spodoptera cosmioides nucleopolyhedrovirus</name>
    <dbReference type="NCBI Taxonomy" id="2605774"/>
    <lineage>
        <taxon>Viruses</taxon>
        <taxon>Viruses incertae sedis</taxon>
        <taxon>Naldaviricetes</taxon>
        <taxon>Lefavirales</taxon>
        <taxon>Baculoviridae</taxon>
        <taxon>Alphabaculovirus</taxon>
        <taxon>Alphabaculovirus spocosmioidis</taxon>
    </lineage>
</organism>
<dbReference type="GO" id="GO:0016787">
    <property type="term" value="F:hydrolase activity"/>
    <property type="evidence" value="ECO:0007669"/>
    <property type="project" value="UniProtKB-KW"/>
</dbReference>
<evidence type="ECO:0000256" key="1">
    <source>
        <dbReference type="ARBA" id="ARBA00022722"/>
    </source>
</evidence>